<keyword evidence="7" id="KW-1185">Reference proteome</keyword>
<evidence type="ECO:0000313" key="6">
    <source>
        <dbReference type="EMBL" id="KAK9852609.1"/>
    </source>
</evidence>
<dbReference type="InterPro" id="IPR050529">
    <property type="entry name" value="CYP450_sterol_14alpha_dmase"/>
</dbReference>
<evidence type="ECO:0000313" key="7">
    <source>
        <dbReference type="Proteomes" id="UP001485043"/>
    </source>
</evidence>
<sequence>MRVARGSWGVQSPGKQTPPAAREVRLQGCRSETSISSSLNGCRVSHTFRVSTSTSPVVGGWPLLGCLIPFATQGAAFISSCRLQYGDMFQLCLPGQKIVFLFHPDAIQAFFQSPDSKISFRLAVERFTQRLAAMEEAADVVLPCEGEVELMEAVNQILTPAAIKMLFGSAFLEEHGPENVLRAFATFESGFELAASPVPHWLQRGWCKSRAWLLSAFRQSLAEGHFRGQLVDQLLQQTGIPANRRHRPV</sequence>
<dbReference type="PANTHER" id="PTHR24304">
    <property type="entry name" value="CYTOCHROME P450 FAMILY 7"/>
    <property type="match status" value="1"/>
</dbReference>
<dbReference type="AlphaFoldDB" id="A0AAW1SS53"/>
<evidence type="ECO:0000256" key="3">
    <source>
        <dbReference type="ARBA" id="ARBA00022723"/>
    </source>
</evidence>
<dbReference type="EMBL" id="JALJOV010001180">
    <property type="protein sequence ID" value="KAK9852609.1"/>
    <property type="molecule type" value="Genomic_DNA"/>
</dbReference>
<keyword evidence="2" id="KW-0349">Heme</keyword>
<accession>A0AAW1SS53</accession>
<reference evidence="6 7" key="1">
    <citation type="journal article" date="2024" name="Nat. Commun.">
        <title>Phylogenomics reveals the evolutionary origins of lichenization in chlorophyte algae.</title>
        <authorList>
            <person name="Puginier C."/>
            <person name="Libourel C."/>
            <person name="Otte J."/>
            <person name="Skaloud P."/>
            <person name="Haon M."/>
            <person name="Grisel S."/>
            <person name="Petersen M."/>
            <person name="Berrin J.G."/>
            <person name="Delaux P.M."/>
            <person name="Dal Grande F."/>
            <person name="Keller J."/>
        </authorList>
    </citation>
    <scope>NUCLEOTIDE SEQUENCE [LARGE SCALE GENOMIC DNA]</scope>
    <source>
        <strain evidence="6 7">SAG 2523</strain>
    </source>
</reference>
<comment type="similarity">
    <text evidence="1">Belongs to the cytochrome P450 family.</text>
</comment>
<gene>
    <name evidence="6" type="ORF">WJX84_003407</name>
</gene>
<comment type="caution">
    <text evidence="6">The sequence shown here is derived from an EMBL/GenBank/DDBJ whole genome shotgun (WGS) entry which is preliminary data.</text>
</comment>
<evidence type="ECO:0000256" key="1">
    <source>
        <dbReference type="ARBA" id="ARBA00010617"/>
    </source>
</evidence>
<dbReference type="GO" id="GO:0016705">
    <property type="term" value="F:oxidoreductase activity, acting on paired donors, with incorporation or reduction of molecular oxygen"/>
    <property type="evidence" value="ECO:0007669"/>
    <property type="project" value="InterPro"/>
</dbReference>
<dbReference type="Proteomes" id="UP001485043">
    <property type="component" value="Unassembled WGS sequence"/>
</dbReference>
<dbReference type="GO" id="GO:0004497">
    <property type="term" value="F:monooxygenase activity"/>
    <property type="evidence" value="ECO:0007669"/>
    <property type="project" value="InterPro"/>
</dbReference>
<feature type="region of interest" description="Disordered" evidence="5">
    <location>
        <begin position="1"/>
        <end position="21"/>
    </location>
</feature>
<dbReference type="Gene3D" id="1.10.630.10">
    <property type="entry name" value="Cytochrome P450"/>
    <property type="match status" value="1"/>
</dbReference>
<protein>
    <submittedName>
        <fullName evidence="6">Uncharacterized protein</fullName>
    </submittedName>
</protein>
<evidence type="ECO:0000256" key="2">
    <source>
        <dbReference type="ARBA" id="ARBA00022617"/>
    </source>
</evidence>
<dbReference type="SUPFAM" id="SSF48264">
    <property type="entry name" value="Cytochrome P450"/>
    <property type="match status" value="1"/>
</dbReference>
<dbReference type="GO" id="GO:0005506">
    <property type="term" value="F:iron ion binding"/>
    <property type="evidence" value="ECO:0007669"/>
    <property type="project" value="InterPro"/>
</dbReference>
<name>A0AAW1SS53_9CHLO</name>
<dbReference type="GO" id="GO:0020037">
    <property type="term" value="F:heme binding"/>
    <property type="evidence" value="ECO:0007669"/>
    <property type="project" value="InterPro"/>
</dbReference>
<dbReference type="PANTHER" id="PTHR24304:SF2">
    <property type="entry name" value="24-HYDROXYCHOLESTEROL 7-ALPHA-HYDROXYLASE"/>
    <property type="match status" value="1"/>
</dbReference>
<evidence type="ECO:0000256" key="4">
    <source>
        <dbReference type="ARBA" id="ARBA00023004"/>
    </source>
</evidence>
<keyword evidence="4" id="KW-0408">Iron</keyword>
<dbReference type="InterPro" id="IPR036396">
    <property type="entry name" value="Cyt_P450_sf"/>
</dbReference>
<organism evidence="6 7">
    <name type="scientific">Apatococcus fuscideae</name>
    <dbReference type="NCBI Taxonomy" id="2026836"/>
    <lineage>
        <taxon>Eukaryota</taxon>
        <taxon>Viridiplantae</taxon>
        <taxon>Chlorophyta</taxon>
        <taxon>core chlorophytes</taxon>
        <taxon>Trebouxiophyceae</taxon>
        <taxon>Chlorellales</taxon>
        <taxon>Chlorellaceae</taxon>
        <taxon>Apatococcus</taxon>
    </lineage>
</organism>
<keyword evidence="3" id="KW-0479">Metal-binding</keyword>
<proteinExistence type="inferred from homology"/>
<evidence type="ECO:0000256" key="5">
    <source>
        <dbReference type="SAM" id="MobiDB-lite"/>
    </source>
</evidence>